<evidence type="ECO:0000313" key="3">
    <source>
        <dbReference type="Proteomes" id="UP000005010"/>
    </source>
</evidence>
<accession>I0EN53</accession>
<name>I0EN53_HELC0</name>
<sequence length="117" mass="13876">MNNLEDNAFLNQERFVRVEDKEKKELFAEEVQREEFSYGLSSRILLAVLILGIISIGVLVPKIYLSNNIYYVSRKIDALQDQQRLLLEEQQILKNELEKERFRYYIENSENIGDIAF</sequence>
<organism evidence="2 3">
    <name type="scientific">Helicobacter cetorum (strain ATCC BAA-429 / MIT 00-7128)</name>
    <dbReference type="NCBI Taxonomy" id="182217"/>
    <lineage>
        <taxon>Bacteria</taxon>
        <taxon>Pseudomonadati</taxon>
        <taxon>Campylobacterota</taxon>
        <taxon>Epsilonproteobacteria</taxon>
        <taxon>Campylobacterales</taxon>
        <taxon>Helicobacteraceae</taxon>
        <taxon>Helicobacter</taxon>
    </lineage>
</organism>
<protein>
    <recommendedName>
        <fullName evidence="4">Septum formation initiator</fullName>
    </recommendedName>
</protein>
<dbReference type="AlphaFoldDB" id="I0EN53"/>
<dbReference type="HOGENOM" id="CLU_163201_1_0_7"/>
<keyword evidence="1" id="KW-0812">Transmembrane</keyword>
<dbReference type="KEGG" id="hce:HCW_05550"/>
<evidence type="ECO:0008006" key="4">
    <source>
        <dbReference type="Google" id="ProtNLM"/>
    </source>
</evidence>
<keyword evidence="1" id="KW-1133">Transmembrane helix</keyword>
<keyword evidence="3" id="KW-1185">Reference proteome</keyword>
<dbReference type="eggNOG" id="ENOG5030MA5">
    <property type="taxonomic scope" value="Bacteria"/>
</dbReference>
<gene>
    <name evidence="2" type="ordered locus">HCW_05550</name>
</gene>
<evidence type="ECO:0000256" key="1">
    <source>
        <dbReference type="SAM" id="Phobius"/>
    </source>
</evidence>
<dbReference type="PATRIC" id="fig|182217.3.peg.1177"/>
<keyword evidence="1" id="KW-0472">Membrane</keyword>
<reference evidence="3" key="1">
    <citation type="submission" date="2012-04" db="EMBL/GenBank/DDBJ databases">
        <title>Complete genome sequence of Helicobacter cetorum strain MIT 00-7128.</title>
        <authorList>
            <person name="Kersulyte D."/>
            <person name="Berg D.E."/>
        </authorList>
    </citation>
    <scope>NUCLEOTIDE SEQUENCE [LARGE SCALE GENOMIC DNA]</scope>
    <source>
        <strain evidence="3">MIT 00-7128</strain>
    </source>
</reference>
<evidence type="ECO:0000313" key="2">
    <source>
        <dbReference type="EMBL" id="AFI04372.1"/>
    </source>
</evidence>
<dbReference type="Proteomes" id="UP000005010">
    <property type="component" value="Chromosome"/>
</dbReference>
<dbReference type="STRING" id="182217.HCW_05550"/>
<dbReference type="RefSeq" id="WP_014661242.1">
    <property type="nucleotide sequence ID" value="NC_017737.1"/>
</dbReference>
<dbReference type="EMBL" id="CP003479">
    <property type="protein sequence ID" value="AFI04372.1"/>
    <property type="molecule type" value="Genomic_DNA"/>
</dbReference>
<feature type="transmembrane region" description="Helical" evidence="1">
    <location>
        <begin position="44"/>
        <end position="65"/>
    </location>
</feature>
<proteinExistence type="predicted"/>